<dbReference type="RefSeq" id="XP_013248518.1">
    <property type="nucleotide sequence ID" value="XM_013393064.1"/>
</dbReference>
<feature type="compositionally biased region" description="Low complexity" evidence="2">
    <location>
        <begin position="225"/>
        <end position="237"/>
    </location>
</feature>
<keyword evidence="4" id="KW-1185">Reference proteome</keyword>
<evidence type="ECO:0000256" key="1">
    <source>
        <dbReference type="SAM" id="Coils"/>
    </source>
</evidence>
<sequence length="900" mass="98735">TLEEAKATCEELLQLLSSESEGRRAFCFGSECELLRSQRVLLNLAAHTLEFLEFVFWQCRASYCAVLAAVLRRPEFDLQTVLPSKPDPCATLTSAEVYVLYVFIKEEHAEAAAATADAAAANPPAAADAAADENAETKPTAANAAASSTADNPSAAAAPGAAAASERKAKLGSQRSIEVDLNNTATNAGSPNSSSSRSSSSSGSSSAGSSSGNADYGCASRKGSASQQQQAPPSCLLQQEQEQQQQLQQQQQQQASGGRLCLSVNLLPRLGVGEHGEGARGYLGAAIKRLRNASVGEGAPSGDGESAAAALVRELQQRQGVLEGLQHKSEQEPWKQKLRASVSPERTEELKQLARSLTPETKFAAVLYHKRLKLCRQFRSLLQRVLAASLRMLGGEASFGGQRRVACLLLASCYFRLPEFRAELLRCVLPPEGRSAAVEEWRGTEYNLDLHALAAAEKWLAGSPLRLLLQWEAFHSVLRDYFGREALQDDDAALQNKLLPEPDWREELSPSGSSFFTFLEQFVRSLLLTAAPRGPLEWKDIPGYRTLLKRLLLEMKSRSVTKYPDSLANCTGAVLVNEKLLSVFVKIVLLKTHAHNSPQVFAALSYLDFWAQLIASRGRQLPPNFDFAFLRKGLQLVIESDLYANVSKGLWFIYRNLPILNGEQLSDILNDLCLLQQGSRLFLHWAWVVRRAFMWLLLYRLVEGMRRVIGRITGQEPSFPSARNHYYYLQHQQQQQQQPQARRVALSTEEAVVISGHSVFVSFLRALSLEELLPPAAVKAVEALAMGDCNYAGPPAAPAAPAGAAAAAAAGAAQHQSQQQLQQQQQQLLQQQQQQQQQQFEADLSAPAVQVYRRQAVLEFKREVEHYKAWVREGASSLPMMIIPSAPLDANTDVPLEGWQ</sequence>
<feature type="compositionally biased region" description="Low complexity" evidence="2">
    <location>
        <begin position="137"/>
        <end position="164"/>
    </location>
</feature>
<evidence type="ECO:0000256" key="2">
    <source>
        <dbReference type="SAM" id="MobiDB-lite"/>
    </source>
</evidence>
<feature type="region of interest" description="Disordered" evidence="2">
    <location>
        <begin position="124"/>
        <end position="237"/>
    </location>
</feature>
<dbReference type="GeneID" id="25274452"/>
<dbReference type="PANTHER" id="PTHR35397">
    <property type="entry name" value="C2 DOMAIN-CONTAINING PROTEIN-RELATED"/>
    <property type="match status" value="1"/>
</dbReference>
<dbReference type="AlphaFoldDB" id="U6GNX2"/>
<protein>
    <submittedName>
        <fullName evidence="3">Uncharacterized protein</fullName>
    </submittedName>
</protein>
<dbReference type="Proteomes" id="UP000018050">
    <property type="component" value="Unassembled WGS sequence"/>
</dbReference>
<dbReference type="VEuPathDB" id="ToxoDB:EAH_00063820"/>
<proteinExistence type="predicted"/>
<gene>
    <name evidence="3" type="ORF">EAH_00063820</name>
</gene>
<evidence type="ECO:0000313" key="3">
    <source>
        <dbReference type="EMBL" id="CDI81916.1"/>
    </source>
</evidence>
<dbReference type="OrthoDB" id="445175at2759"/>
<feature type="coiled-coil region" evidence="1">
    <location>
        <begin position="814"/>
        <end position="841"/>
    </location>
</feature>
<reference evidence="3" key="1">
    <citation type="submission" date="2013-10" db="EMBL/GenBank/DDBJ databases">
        <title>Genomic analysis of the causative agents of coccidiosis in chickens.</title>
        <authorList>
            <person name="Reid A.J."/>
            <person name="Blake D."/>
            <person name="Billington K."/>
            <person name="Browne H."/>
            <person name="Dunn M."/>
            <person name="Hung S."/>
            <person name="Kawahara F."/>
            <person name="Miranda-Saavedra D."/>
            <person name="Mourier T."/>
            <person name="Nagra H."/>
            <person name="Otto T.D."/>
            <person name="Rawlings N."/>
            <person name="Sanchez A."/>
            <person name="Sanders M."/>
            <person name="Subramaniam C."/>
            <person name="Tay Y."/>
            <person name="Dear P."/>
            <person name="Doerig C."/>
            <person name="Gruber A."/>
            <person name="Parkinson J."/>
            <person name="Shirley M."/>
            <person name="Wan K.L."/>
            <person name="Berriman M."/>
            <person name="Tomley F."/>
            <person name="Pain A."/>
        </authorList>
    </citation>
    <scope>NUCLEOTIDE SEQUENCE</scope>
    <source>
        <strain evidence="3">Houghton</strain>
    </source>
</reference>
<organism evidence="3 4">
    <name type="scientific">Eimeria acervulina</name>
    <name type="common">Coccidian parasite</name>
    <dbReference type="NCBI Taxonomy" id="5801"/>
    <lineage>
        <taxon>Eukaryota</taxon>
        <taxon>Sar</taxon>
        <taxon>Alveolata</taxon>
        <taxon>Apicomplexa</taxon>
        <taxon>Conoidasida</taxon>
        <taxon>Coccidia</taxon>
        <taxon>Eucoccidiorida</taxon>
        <taxon>Eimeriorina</taxon>
        <taxon>Eimeriidae</taxon>
        <taxon>Eimeria</taxon>
    </lineage>
</organism>
<dbReference type="Pfam" id="PF08578">
    <property type="entry name" value="DUF1765"/>
    <property type="match status" value="1"/>
</dbReference>
<dbReference type="PANTHER" id="PTHR35397:SF1">
    <property type="entry name" value="ARMADILLO-LIKE HELICAL DOMAIN-CONTAINING PROTEIN"/>
    <property type="match status" value="1"/>
</dbReference>
<dbReference type="EMBL" id="HG671902">
    <property type="protein sequence ID" value="CDI81916.1"/>
    <property type="molecule type" value="Genomic_DNA"/>
</dbReference>
<reference evidence="3" key="2">
    <citation type="submission" date="2013-10" db="EMBL/GenBank/DDBJ databases">
        <authorList>
            <person name="Aslett M."/>
        </authorList>
    </citation>
    <scope>NUCLEOTIDE SEQUENCE</scope>
    <source>
        <strain evidence="3">Houghton</strain>
    </source>
</reference>
<name>U6GNX2_EIMAC</name>
<feature type="compositionally biased region" description="Low complexity" evidence="2">
    <location>
        <begin position="182"/>
        <end position="214"/>
    </location>
</feature>
<dbReference type="InterPro" id="IPR013887">
    <property type="entry name" value="UPF0592"/>
</dbReference>
<accession>U6GNX2</accession>
<keyword evidence="1" id="KW-0175">Coiled coil</keyword>
<evidence type="ECO:0000313" key="4">
    <source>
        <dbReference type="Proteomes" id="UP000018050"/>
    </source>
</evidence>
<feature type="non-terminal residue" evidence="3">
    <location>
        <position position="1"/>
    </location>
</feature>